<protein>
    <submittedName>
        <fullName evidence="4">YdcF family protein</fullName>
    </submittedName>
</protein>
<dbReference type="GO" id="GO:0000270">
    <property type="term" value="P:peptidoglycan metabolic process"/>
    <property type="evidence" value="ECO:0007669"/>
    <property type="project" value="TreeGrafter"/>
</dbReference>
<comment type="caution">
    <text evidence="4">The sequence shown here is derived from an EMBL/GenBank/DDBJ whole genome shotgun (WGS) entry which is preliminary data.</text>
</comment>
<dbReference type="Pfam" id="PF02698">
    <property type="entry name" value="DUF218"/>
    <property type="match status" value="1"/>
</dbReference>
<keyword evidence="2" id="KW-1133">Transmembrane helix</keyword>
<dbReference type="GO" id="GO:0005886">
    <property type="term" value="C:plasma membrane"/>
    <property type="evidence" value="ECO:0007669"/>
    <property type="project" value="TreeGrafter"/>
</dbReference>
<dbReference type="Gene3D" id="3.40.50.620">
    <property type="entry name" value="HUPs"/>
    <property type="match status" value="1"/>
</dbReference>
<evidence type="ECO:0000259" key="3">
    <source>
        <dbReference type="Pfam" id="PF02698"/>
    </source>
</evidence>
<feature type="compositionally biased region" description="Basic and acidic residues" evidence="1">
    <location>
        <begin position="270"/>
        <end position="280"/>
    </location>
</feature>
<dbReference type="InterPro" id="IPR003848">
    <property type="entry name" value="DUF218"/>
</dbReference>
<feature type="compositionally biased region" description="Polar residues" evidence="1">
    <location>
        <begin position="258"/>
        <end position="269"/>
    </location>
</feature>
<accession>A0A951UAZ3</accession>
<dbReference type="EMBL" id="JAHHIF010000012">
    <property type="protein sequence ID" value="MBW4545071.1"/>
    <property type="molecule type" value="Genomic_DNA"/>
</dbReference>
<name>A0A951UAZ3_9CYAN</name>
<dbReference type="PANTHER" id="PTHR30336:SF4">
    <property type="entry name" value="ENVELOPE BIOGENESIS FACTOR ELYC"/>
    <property type="match status" value="1"/>
</dbReference>
<dbReference type="Proteomes" id="UP000753908">
    <property type="component" value="Unassembled WGS sequence"/>
</dbReference>
<proteinExistence type="predicted"/>
<organism evidence="4 5">
    <name type="scientific">Symplocastrum torsivum CPER-KK1</name>
    <dbReference type="NCBI Taxonomy" id="450513"/>
    <lineage>
        <taxon>Bacteria</taxon>
        <taxon>Bacillati</taxon>
        <taxon>Cyanobacteriota</taxon>
        <taxon>Cyanophyceae</taxon>
        <taxon>Oscillatoriophycideae</taxon>
        <taxon>Oscillatoriales</taxon>
        <taxon>Microcoleaceae</taxon>
        <taxon>Symplocastrum</taxon>
    </lineage>
</organism>
<reference evidence="4" key="2">
    <citation type="journal article" date="2022" name="Microbiol. Resour. Announc.">
        <title>Metagenome Sequencing to Explore Phylogenomics of Terrestrial Cyanobacteria.</title>
        <authorList>
            <person name="Ward R.D."/>
            <person name="Stajich J.E."/>
            <person name="Johansen J.R."/>
            <person name="Huntemann M."/>
            <person name="Clum A."/>
            <person name="Foster B."/>
            <person name="Foster B."/>
            <person name="Roux S."/>
            <person name="Palaniappan K."/>
            <person name="Varghese N."/>
            <person name="Mukherjee S."/>
            <person name="Reddy T.B.K."/>
            <person name="Daum C."/>
            <person name="Copeland A."/>
            <person name="Chen I.A."/>
            <person name="Ivanova N.N."/>
            <person name="Kyrpides N.C."/>
            <person name="Shapiro N."/>
            <person name="Eloe-Fadrosh E.A."/>
            <person name="Pietrasiak N."/>
        </authorList>
    </citation>
    <scope>NUCLEOTIDE SEQUENCE</scope>
    <source>
        <strain evidence="4">CPER-KK1</strain>
    </source>
</reference>
<keyword evidence="2" id="KW-0812">Transmembrane</keyword>
<sequence>MFDSKLCDRWLPNTFTRLPLVTDGLQFGWRKQLLLVVIVILTFLGLRWIRQYKRGKGWLSSPRILFLLFSIIATVSIVFALAAKGLVIFLPSDSGAVAEAIVVLGRSEEFRRQRVDVARELLEARQASRIFTSGRGDAASMIEQLKAKGIPIQVLDGENCSLTTWQNAVFTAAVLHPQGIRRILLVTDKLHMLRSLLVFRAHGFTVIPHTTPLPPNFGFKATAFLTFREYLGLVAYGLQGRFHPQRSPESNSRDIENIRQNAEQYGQQRHLQEEGVYQEK</sequence>
<dbReference type="AlphaFoldDB" id="A0A951UAZ3"/>
<dbReference type="InterPro" id="IPR051599">
    <property type="entry name" value="Cell_Envelope_Assoc"/>
</dbReference>
<evidence type="ECO:0000256" key="2">
    <source>
        <dbReference type="SAM" id="Phobius"/>
    </source>
</evidence>
<dbReference type="InterPro" id="IPR014729">
    <property type="entry name" value="Rossmann-like_a/b/a_fold"/>
</dbReference>
<evidence type="ECO:0000313" key="5">
    <source>
        <dbReference type="Proteomes" id="UP000753908"/>
    </source>
</evidence>
<reference evidence="4" key="1">
    <citation type="submission" date="2021-05" db="EMBL/GenBank/DDBJ databases">
        <authorList>
            <person name="Pietrasiak N."/>
            <person name="Ward R."/>
            <person name="Stajich J.E."/>
            <person name="Kurbessoian T."/>
        </authorList>
    </citation>
    <scope>NUCLEOTIDE SEQUENCE</scope>
    <source>
        <strain evidence="4">CPER-KK1</strain>
    </source>
</reference>
<dbReference type="GO" id="GO:0043164">
    <property type="term" value="P:Gram-negative-bacterium-type cell wall biogenesis"/>
    <property type="evidence" value="ECO:0007669"/>
    <property type="project" value="TreeGrafter"/>
</dbReference>
<evidence type="ECO:0000256" key="1">
    <source>
        <dbReference type="SAM" id="MobiDB-lite"/>
    </source>
</evidence>
<evidence type="ECO:0000313" key="4">
    <source>
        <dbReference type="EMBL" id="MBW4545071.1"/>
    </source>
</evidence>
<dbReference type="PANTHER" id="PTHR30336">
    <property type="entry name" value="INNER MEMBRANE PROTEIN, PROBABLE PERMEASE"/>
    <property type="match status" value="1"/>
</dbReference>
<keyword evidence="2" id="KW-0472">Membrane</keyword>
<feature type="transmembrane region" description="Helical" evidence="2">
    <location>
        <begin position="32"/>
        <end position="49"/>
    </location>
</feature>
<feature type="region of interest" description="Disordered" evidence="1">
    <location>
        <begin position="244"/>
        <end position="280"/>
    </location>
</feature>
<dbReference type="CDD" id="cd06259">
    <property type="entry name" value="YdcF-like"/>
    <property type="match status" value="1"/>
</dbReference>
<feature type="transmembrane region" description="Helical" evidence="2">
    <location>
        <begin position="61"/>
        <end position="82"/>
    </location>
</feature>
<feature type="domain" description="DUF218" evidence="3">
    <location>
        <begin position="99"/>
        <end position="232"/>
    </location>
</feature>
<gene>
    <name evidence="4" type="ORF">KME25_11580</name>
</gene>